<dbReference type="PANTHER" id="PTHR46573:SF1">
    <property type="entry name" value="WD REPEAT, SAM AND U-BOX DOMAIN-CONTAINING PROTEIN 1"/>
    <property type="match status" value="1"/>
</dbReference>
<dbReference type="InterPro" id="IPR035979">
    <property type="entry name" value="RBD_domain_sf"/>
</dbReference>
<dbReference type="PANTHER" id="PTHR46573">
    <property type="entry name" value="WD REPEAT, SAM AND U-BOX DOMAIN-CONTAINING PROTEIN 1"/>
    <property type="match status" value="1"/>
</dbReference>
<dbReference type="SMART" id="SM00504">
    <property type="entry name" value="Ubox"/>
    <property type="match status" value="1"/>
</dbReference>
<dbReference type="InterPro" id="IPR003613">
    <property type="entry name" value="Ubox_domain"/>
</dbReference>
<dbReference type="InterPro" id="IPR012677">
    <property type="entry name" value="Nucleotide-bd_a/b_plait_sf"/>
</dbReference>
<dbReference type="EMBL" id="JAEHOD010000075">
    <property type="protein sequence ID" value="KAG2431032.1"/>
    <property type="molecule type" value="Genomic_DNA"/>
</dbReference>
<dbReference type="Gene3D" id="3.30.40.10">
    <property type="entry name" value="Zinc/RING finger domain, C3HC4 (zinc finger)"/>
    <property type="match status" value="1"/>
</dbReference>
<feature type="compositionally biased region" description="Gly residues" evidence="2">
    <location>
        <begin position="270"/>
        <end position="281"/>
    </location>
</feature>
<dbReference type="Gene3D" id="3.30.70.330">
    <property type="match status" value="2"/>
</dbReference>
<evidence type="ECO:0000256" key="2">
    <source>
        <dbReference type="SAM" id="MobiDB-lite"/>
    </source>
</evidence>
<evidence type="ECO:0000259" key="3">
    <source>
        <dbReference type="PROSITE" id="PS50102"/>
    </source>
</evidence>
<protein>
    <recommendedName>
        <fullName evidence="7">U-box domain-containing protein</fullName>
    </recommendedName>
</protein>
<dbReference type="PROSITE" id="PS50102">
    <property type="entry name" value="RRM"/>
    <property type="match status" value="2"/>
</dbReference>
<dbReference type="InterPro" id="IPR052085">
    <property type="entry name" value="WD-SAM-U-box"/>
</dbReference>
<reference evidence="5" key="1">
    <citation type="journal article" date="2020" name="bioRxiv">
        <title>Comparative genomics of Chlamydomonas.</title>
        <authorList>
            <person name="Craig R.J."/>
            <person name="Hasan A.R."/>
            <person name="Ness R.W."/>
            <person name="Keightley P.D."/>
        </authorList>
    </citation>
    <scope>NUCLEOTIDE SEQUENCE</scope>
    <source>
        <strain evidence="5">CCAP 11/173</strain>
    </source>
</reference>
<dbReference type="OrthoDB" id="10064100at2759"/>
<comment type="caution">
    <text evidence="5">The sequence shown here is derived from an EMBL/GenBank/DDBJ whole genome shotgun (WGS) entry which is preliminary data.</text>
</comment>
<dbReference type="UniPathway" id="UPA00143"/>
<dbReference type="AlphaFoldDB" id="A0A835SPP6"/>
<feature type="region of interest" description="Disordered" evidence="2">
    <location>
        <begin position="186"/>
        <end position="207"/>
    </location>
</feature>
<keyword evidence="1" id="KW-0694">RNA-binding</keyword>
<dbReference type="CDD" id="cd00590">
    <property type="entry name" value="RRM_SF"/>
    <property type="match status" value="2"/>
</dbReference>
<proteinExistence type="predicted"/>
<evidence type="ECO:0000259" key="4">
    <source>
        <dbReference type="PROSITE" id="PS51698"/>
    </source>
</evidence>
<dbReference type="Pfam" id="PF04564">
    <property type="entry name" value="U-box"/>
    <property type="match status" value="1"/>
</dbReference>
<dbReference type="Pfam" id="PF00076">
    <property type="entry name" value="RRM_1"/>
    <property type="match status" value="2"/>
</dbReference>
<dbReference type="InterPro" id="IPR000504">
    <property type="entry name" value="RRM_dom"/>
</dbReference>
<sequence length="589" mass="61484">MSSIESFLNRSVLFVQGIDRDCPKAEILAVLNQVCKAPQQGRIEILQTPDGKNRGTAFCNFWNKEDAASALDEWRFKLELRGRPLRIQYSSDREHKELLQGPAMARFKVLVRNVPEDMDAEALYYQFVEFGEILQLVDTYDPYGQHFAIIQYIDVKAVADAIKHANRTRVDNHVLVVEQFKTNYQPGPLPRNINSMGAAGGPATAAPGAAAVGDGGGGANGPSTSAAGRMATQPGMTYAALQQQQEAEAAAAAAKQKAAARQQRRSASGEAGGDAGGGGAASAGPAPAHLPIPSFYAAAPAAPATSATSPGSLLSLLNTALHHARTLEEMLCCPITQEPLADPVLAADGNTYERSAIESWLRDHDTSPMTNGVLPHKNLTPNNLIRKIAEELQGISHGDDQASAAPAASGGDTAAAAADASAAGTSGYEDAGAEDNGGYGGYSGYEDAAPAQLQQQQQAAAGTSSYTGLTPEQEAAASQAVAAAAASAVAAALQSQHHQQHQQQQVLYQQQQHQPRAVAAAPAAAAQYYVLPGGATASTQYYTASAAPPQQMYAVQQQMSGLGMGGGTMGGQYGTIPHTMGGTTYYTYQ</sequence>
<evidence type="ECO:0000313" key="6">
    <source>
        <dbReference type="Proteomes" id="UP000613740"/>
    </source>
</evidence>
<accession>A0A835SPP6</accession>
<name>A0A835SPP6_9CHLO</name>
<evidence type="ECO:0008006" key="7">
    <source>
        <dbReference type="Google" id="ProtNLM"/>
    </source>
</evidence>
<dbReference type="GO" id="GO:0004842">
    <property type="term" value="F:ubiquitin-protein transferase activity"/>
    <property type="evidence" value="ECO:0007669"/>
    <property type="project" value="InterPro"/>
</dbReference>
<dbReference type="PROSITE" id="PS51698">
    <property type="entry name" value="U_BOX"/>
    <property type="match status" value="1"/>
</dbReference>
<dbReference type="GO" id="GO:0016567">
    <property type="term" value="P:protein ubiquitination"/>
    <property type="evidence" value="ECO:0007669"/>
    <property type="project" value="UniProtKB-UniPathway"/>
</dbReference>
<feature type="domain" description="RRM" evidence="3">
    <location>
        <begin position="107"/>
        <end position="182"/>
    </location>
</feature>
<dbReference type="Proteomes" id="UP000613740">
    <property type="component" value="Unassembled WGS sequence"/>
</dbReference>
<evidence type="ECO:0000313" key="5">
    <source>
        <dbReference type="EMBL" id="KAG2431032.1"/>
    </source>
</evidence>
<feature type="domain" description="RRM" evidence="3">
    <location>
        <begin position="11"/>
        <end position="92"/>
    </location>
</feature>
<dbReference type="CDD" id="cd16655">
    <property type="entry name" value="RING-Ubox_WDSUB1-like"/>
    <property type="match status" value="1"/>
</dbReference>
<evidence type="ECO:0000256" key="1">
    <source>
        <dbReference type="PROSITE-ProRule" id="PRU00176"/>
    </source>
</evidence>
<dbReference type="InterPro" id="IPR013083">
    <property type="entry name" value="Znf_RING/FYVE/PHD"/>
</dbReference>
<feature type="compositionally biased region" description="Low complexity" evidence="2">
    <location>
        <begin position="252"/>
        <end position="269"/>
    </location>
</feature>
<dbReference type="GO" id="GO:0003723">
    <property type="term" value="F:RNA binding"/>
    <property type="evidence" value="ECO:0007669"/>
    <property type="project" value="UniProtKB-UniRule"/>
</dbReference>
<dbReference type="SUPFAM" id="SSF54928">
    <property type="entry name" value="RNA-binding domain, RBD"/>
    <property type="match status" value="2"/>
</dbReference>
<feature type="domain" description="U-box" evidence="4">
    <location>
        <begin position="326"/>
        <end position="399"/>
    </location>
</feature>
<dbReference type="SUPFAM" id="SSF57850">
    <property type="entry name" value="RING/U-box"/>
    <property type="match status" value="1"/>
</dbReference>
<keyword evidence="6" id="KW-1185">Reference proteome</keyword>
<feature type="region of interest" description="Disordered" evidence="2">
    <location>
        <begin position="252"/>
        <end position="285"/>
    </location>
</feature>
<organism evidence="5 6">
    <name type="scientific">Chlamydomonas schloesseri</name>
    <dbReference type="NCBI Taxonomy" id="2026947"/>
    <lineage>
        <taxon>Eukaryota</taxon>
        <taxon>Viridiplantae</taxon>
        <taxon>Chlorophyta</taxon>
        <taxon>core chlorophytes</taxon>
        <taxon>Chlorophyceae</taxon>
        <taxon>CS clade</taxon>
        <taxon>Chlamydomonadales</taxon>
        <taxon>Chlamydomonadaceae</taxon>
        <taxon>Chlamydomonas</taxon>
    </lineage>
</organism>
<gene>
    <name evidence="5" type="ORF">HYH02_013464</name>
</gene>
<dbReference type="SMART" id="SM00360">
    <property type="entry name" value="RRM"/>
    <property type="match status" value="2"/>
</dbReference>